<protein>
    <submittedName>
        <fullName evidence="1">Uncharacterized protein</fullName>
    </submittedName>
</protein>
<sequence length="50" mass="5745">MLLDQKQLAIENRVIFAESDEDFTDVLFSFLTMSMGTIIRLTSNQPIITH</sequence>
<proteinExistence type="predicted"/>
<gene>
    <name evidence="1" type="ORF">Pint_32627</name>
</gene>
<name>A0ACC0XRP1_9ROSI</name>
<dbReference type="EMBL" id="CM047746">
    <property type="protein sequence ID" value="KAJ0020987.1"/>
    <property type="molecule type" value="Genomic_DNA"/>
</dbReference>
<reference evidence="2" key="1">
    <citation type="journal article" date="2023" name="G3 (Bethesda)">
        <title>Genome assembly and association tests identify interacting loci associated with vigor, precocity, and sex in interspecific pistachio rootstocks.</title>
        <authorList>
            <person name="Palmer W."/>
            <person name="Jacygrad E."/>
            <person name="Sagayaradj S."/>
            <person name="Cavanaugh K."/>
            <person name="Han R."/>
            <person name="Bertier L."/>
            <person name="Beede B."/>
            <person name="Kafkas S."/>
            <person name="Golino D."/>
            <person name="Preece J."/>
            <person name="Michelmore R."/>
        </authorList>
    </citation>
    <scope>NUCLEOTIDE SEQUENCE [LARGE SCALE GENOMIC DNA]</scope>
</reference>
<organism evidence="1 2">
    <name type="scientific">Pistacia integerrima</name>
    <dbReference type="NCBI Taxonomy" id="434235"/>
    <lineage>
        <taxon>Eukaryota</taxon>
        <taxon>Viridiplantae</taxon>
        <taxon>Streptophyta</taxon>
        <taxon>Embryophyta</taxon>
        <taxon>Tracheophyta</taxon>
        <taxon>Spermatophyta</taxon>
        <taxon>Magnoliopsida</taxon>
        <taxon>eudicotyledons</taxon>
        <taxon>Gunneridae</taxon>
        <taxon>Pentapetalae</taxon>
        <taxon>rosids</taxon>
        <taxon>malvids</taxon>
        <taxon>Sapindales</taxon>
        <taxon>Anacardiaceae</taxon>
        <taxon>Pistacia</taxon>
    </lineage>
</organism>
<comment type="caution">
    <text evidence="1">The sequence shown here is derived from an EMBL/GenBank/DDBJ whole genome shotgun (WGS) entry which is preliminary data.</text>
</comment>
<evidence type="ECO:0000313" key="1">
    <source>
        <dbReference type="EMBL" id="KAJ0020987.1"/>
    </source>
</evidence>
<keyword evidence="2" id="KW-1185">Reference proteome</keyword>
<dbReference type="Proteomes" id="UP001163603">
    <property type="component" value="Chromosome 11"/>
</dbReference>
<evidence type="ECO:0000313" key="2">
    <source>
        <dbReference type="Proteomes" id="UP001163603"/>
    </source>
</evidence>
<accession>A0ACC0XRP1</accession>